<reference evidence="2 3" key="1">
    <citation type="submission" date="2015-10" db="EMBL/GenBank/DDBJ databases">
        <title>Metagenome-Assembled Genomes uncover a global brackish microbiome.</title>
        <authorList>
            <person name="Hugerth L.W."/>
            <person name="Larsson J."/>
            <person name="Alneberg J."/>
            <person name="Lindh M.V."/>
            <person name="Legrand C."/>
            <person name="Pinhassi J."/>
            <person name="Andersson A.F."/>
        </authorList>
    </citation>
    <scope>NUCLEOTIDE SEQUENCE [LARGE SCALE GENOMIC DNA]</scope>
    <source>
        <strain evidence="2">BACL6 MAG-120924-bin43</strain>
    </source>
</reference>
<proteinExistence type="predicted"/>
<dbReference type="PANTHER" id="PTHR13887:SF41">
    <property type="entry name" value="THIOREDOXIN SUPERFAMILY PROTEIN"/>
    <property type="match status" value="1"/>
</dbReference>
<dbReference type="Proteomes" id="UP000051017">
    <property type="component" value="Unassembled WGS sequence"/>
</dbReference>
<dbReference type="AlphaFoldDB" id="A0A0R2QCP2"/>
<dbReference type="GO" id="GO:0016491">
    <property type="term" value="F:oxidoreductase activity"/>
    <property type="evidence" value="ECO:0007669"/>
    <property type="project" value="InterPro"/>
</dbReference>
<sequence length="238" mass="26276">MAQKVAVIAELLVIPSIVAPMRVEIFSDVVCPWCYIGKRRLDTAVANLRARGVEIDLDISYKPYQLDPTAPIGQSTPVAEAYAKKFGGAEKAQQILAHVTNIASQDGIVFNMDIALRANTLMAHRLLVMAQRDFGNELQAQLKERIMQSYFTDGDDIADHVVLSMCASEVGIPQNTATQFLLSDQCVDDVQESLQMAAENGITAVPTFIFNDQWSVPGAQDVEMFERVIQRLNERTAS</sequence>
<dbReference type="Pfam" id="PF01323">
    <property type="entry name" value="DSBA"/>
    <property type="match status" value="1"/>
</dbReference>
<evidence type="ECO:0000259" key="1">
    <source>
        <dbReference type="Pfam" id="PF01323"/>
    </source>
</evidence>
<evidence type="ECO:0000313" key="3">
    <source>
        <dbReference type="Proteomes" id="UP000051017"/>
    </source>
</evidence>
<dbReference type="SUPFAM" id="SSF52833">
    <property type="entry name" value="Thioredoxin-like"/>
    <property type="match status" value="1"/>
</dbReference>
<dbReference type="InterPro" id="IPR036249">
    <property type="entry name" value="Thioredoxin-like_sf"/>
</dbReference>
<dbReference type="CDD" id="cd03024">
    <property type="entry name" value="DsbA_FrnE"/>
    <property type="match status" value="1"/>
</dbReference>
<accession>A0A0R2QCP2</accession>
<name>A0A0R2QCP2_9ACTN</name>
<dbReference type="PANTHER" id="PTHR13887">
    <property type="entry name" value="GLUTATHIONE S-TRANSFERASE KAPPA"/>
    <property type="match status" value="1"/>
</dbReference>
<feature type="domain" description="DSBA-like thioredoxin" evidence="1">
    <location>
        <begin position="23"/>
        <end position="230"/>
    </location>
</feature>
<comment type="caution">
    <text evidence="2">The sequence shown here is derived from an EMBL/GenBank/DDBJ whole genome shotgun (WGS) entry which is preliminary data.</text>
</comment>
<gene>
    <name evidence="2" type="ORF">ABR75_06760</name>
</gene>
<dbReference type="EMBL" id="LIBJ01000224">
    <property type="protein sequence ID" value="KRO46875.1"/>
    <property type="molecule type" value="Genomic_DNA"/>
</dbReference>
<protein>
    <recommendedName>
        <fullName evidence="1">DSBA-like thioredoxin domain-containing protein</fullName>
    </recommendedName>
</protein>
<dbReference type="InterPro" id="IPR001853">
    <property type="entry name" value="DSBA-like_thioredoxin_dom"/>
</dbReference>
<evidence type="ECO:0000313" key="2">
    <source>
        <dbReference type="EMBL" id="KRO46875.1"/>
    </source>
</evidence>
<organism evidence="2 3">
    <name type="scientific">Acidimicrobiia bacterium BACL6 MAG-120924-bin43</name>
    <dbReference type="NCBI Taxonomy" id="1655583"/>
    <lineage>
        <taxon>Bacteria</taxon>
        <taxon>Bacillati</taxon>
        <taxon>Actinomycetota</taxon>
        <taxon>Acidimicrobiia</taxon>
        <taxon>acIV cluster</taxon>
    </lineage>
</organism>
<dbReference type="Gene3D" id="3.40.30.10">
    <property type="entry name" value="Glutaredoxin"/>
    <property type="match status" value="1"/>
</dbReference>